<reference evidence="1" key="1">
    <citation type="submission" date="2021-04" db="EMBL/GenBank/DDBJ databases">
        <title>Microbacterium tenobrionis sp. nov. and Microbacterium allomyrinae sp. nov., isolated from larvae of Tenobrio molitor and Allomyrina dichotoma, respectively.</title>
        <authorList>
            <person name="Lee S.D."/>
        </authorList>
    </citation>
    <scope>NUCLEOTIDE SEQUENCE</scope>
    <source>
        <strain evidence="1">BWT-G7</strain>
    </source>
</reference>
<comment type="caution">
    <text evidence="1">The sequence shown here is derived from an EMBL/GenBank/DDBJ whole genome shotgun (WGS) entry which is preliminary data.</text>
</comment>
<organism evidence="1 2">
    <name type="scientific">Microbacterium allomyrinae</name>
    <dbReference type="NCBI Taxonomy" id="2830666"/>
    <lineage>
        <taxon>Bacteria</taxon>
        <taxon>Bacillati</taxon>
        <taxon>Actinomycetota</taxon>
        <taxon>Actinomycetes</taxon>
        <taxon>Micrococcales</taxon>
        <taxon>Microbacteriaceae</taxon>
        <taxon>Microbacterium</taxon>
    </lineage>
</organism>
<dbReference type="Gene3D" id="3.30.450.150">
    <property type="entry name" value="Haem-degrading domain"/>
    <property type="match status" value="1"/>
</dbReference>
<gene>
    <name evidence="1" type="ORF">KEC57_05055</name>
</gene>
<evidence type="ECO:0000313" key="1">
    <source>
        <dbReference type="EMBL" id="MCC2031550.1"/>
    </source>
</evidence>
<dbReference type="InterPro" id="IPR010371">
    <property type="entry name" value="YBR137W-like"/>
</dbReference>
<evidence type="ECO:0000313" key="2">
    <source>
        <dbReference type="Proteomes" id="UP001139354"/>
    </source>
</evidence>
<dbReference type="InterPro" id="IPR038084">
    <property type="entry name" value="PduO/GlcC-like_sf"/>
</dbReference>
<dbReference type="AlphaFoldDB" id="A0A9X1LU42"/>
<name>A0A9X1LU42_9MICO</name>
<sequence length="158" mass="16690">MPDNADIRDVLADLDATPNPQFDSFSNDDAVELGLLAVELIKQRGLNLAVDITVGEDLVFRAKLGSTGPGNDPWLAGKAATAREYGVPSLLVRLRFEEEGVDFVEREVEGVTLRAAGGAIPLMVGDAVVGTLTMSGEPDVVDHATAAEAIELYARGRA</sequence>
<dbReference type="RefSeq" id="WP_229383429.1">
    <property type="nucleotide sequence ID" value="NZ_JAGTTN010000001.1"/>
</dbReference>
<dbReference type="InterPro" id="IPR005624">
    <property type="entry name" value="PduO/GlcC-like"/>
</dbReference>
<accession>A0A9X1LU42</accession>
<dbReference type="PANTHER" id="PTHR28255:SF1">
    <property type="entry name" value="UPF0303 PROTEIN YBR137W"/>
    <property type="match status" value="1"/>
</dbReference>
<dbReference type="Proteomes" id="UP001139354">
    <property type="component" value="Unassembled WGS sequence"/>
</dbReference>
<dbReference type="SUPFAM" id="SSF143744">
    <property type="entry name" value="GlcG-like"/>
    <property type="match status" value="1"/>
</dbReference>
<proteinExistence type="predicted"/>
<protein>
    <submittedName>
        <fullName evidence="1">Heme-binding protein</fullName>
    </submittedName>
</protein>
<keyword evidence="2" id="KW-1185">Reference proteome</keyword>
<dbReference type="Pfam" id="PF03928">
    <property type="entry name" value="HbpS-like"/>
    <property type="match status" value="1"/>
</dbReference>
<dbReference type="PANTHER" id="PTHR28255">
    <property type="match status" value="1"/>
</dbReference>
<dbReference type="EMBL" id="JAGTTN010000001">
    <property type="protein sequence ID" value="MCC2031550.1"/>
    <property type="molecule type" value="Genomic_DNA"/>
</dbReference>